<sequence>MALEDVQMKTVALKCSACLRIMGDPVRQVLRGGLGRSKTNLRRGEQVALLSEEQREPARKRASRSTQRRASGSTRWGVNNFLGTE</sequence>
<accession>A0A8S9TZS4</accession>
<name>A0A8S9TZS4_PHYIN</name>
<feature type="compositionally biased region" description="Polar residues" evidence="1">
    <location>
        <begin position="68"/>
        <end position="85"/>
    </location>
</feature>
<comment type="caution">
    <text evidence="2">The sequence shown here is derived from an EMBL/GenBank/DDBJ whole genome shotgun (WGS) entry which is preliminary data.</text>
</comment>
<dbReference type="AlphaFoldDB" id="A0A8S9TZS4"/>
<dbReference type="EMBL" id="JAACNO010002533">
    <property type="protein sequence ID" value="KAF4132557.1"/>
    <property type="molecule type" value="Genomic_DNA"/>
</dbReference>
<gene>
    <name evidence="2" type="ORF">GN958_ATG18239</name>
</gene>
<protein>
    <submittedName>
        <fullName evidence="2">Uncharacterized protein</fullName>
    </submittedName>
</protein>
<dbReference type="Proteomes" id="UP000704712">
    <property type="component" value="Unassembled WGS sequence"/>
</dbReference>
<evidence type="ECO:0000256" key="1">
    <source>
        <dbReference type="SAM" id="MobiDB-lite"/>
    </source>
</evidence>
<evidence type="ECO:0000313" key="3">
    <source>
        <dbReference type="Proteomes" id="UP000704712"/>
    </source>
</evidence>
<feature type="region of interest" description="Disordered" evidence="1">
    <location>
        <begin position="41"/>
        <end position="85"/>
    </location>
</feature>
<evidence type="ECO:0000313" key="2">
    <source>
        <dbReference type="EMBL" id="KAF4132557.1"/>
    </source>
</evidence>
<organism evidence="2 3">
    <name type="scientific">Phytophthora infestans</name>
    <name type="common">Potato late blight agent</name>
    <name type="synonym">Botrytis infestans</name>
    <dbReference type="NCBI Taxonomy" id="4787"/>
    <lineage>
        <taxon>Eukaryota</taxon>
        <taxon>Sar</taxon>
        <taxon>Stramenopiles</taxon>
        <taxon>Oomycota</taxon>
        <taxon>Peronosporomycetes</taxon>
        <taxon>Peronosporales</taxon>
        <taxon>Peronosporaceae</taxon>
        <taxon>Phytophthora</taxon>
    </lineage>
</organism>
<reference evidence="2" key="1">
    <citation type="submission" date="2020-03" db="EMBL/GenBank/DDBJ databases">
        <title>Hybrid Assembly of Korean Phytophthora infestans isolates.</title>
        <authorList>
            <person name="Prokchorchik M."/>
            <person name="Lee Y."/>
            <person name="Seo J."/>
            <person name="Cho J.-H."/>
            <person name="Park Y.-E."/>
            <person name="Jang D.-C."/>
            <person name="Im J.-S."/>
            <person name="Choi J.-G."/>
            <person name="Park H.-J."/>
            <person name="Lee G.-B."/>
            <person name="Lee Y.-G."/>
            <person name="Hong S.-Y."/>
            <person name="Cho K."/>
            <person name="Sohn K.H."/>
        </authorList>
    </citation>
    <scope>NUCLEOTIDE SEQUENCE</scope>
    <source>
        <strain evidence="2">KR_2_A2</strain>
    </source>
</reference>
<proteinExistence type="predicted"/>